<organism evidence="1 2">
    <name type="scientific">Amblyomma americanum</name>
    <name type="common">Lone star tick</name>
    <dbReference type="NCBI Taxonomy" id="6943"/>
    <lineage>
        <taxon>Eukaryota</taxon>
        <taxon>Metazoa</taxon>
        <taxon>Ecdysozoa</taxon>
        <taxon>Arthropoda</taxon>
        <taxon>Chelicerata</taxon>
        <taxon>Arachnida</taxon>
        <taxon>Acari</taxon>
        <taxon>Parasitiformes</taxon>
        <taxon>Ixodida</taxon>
        <taxon>Ixodoidea</taxon>
        <taxon>Ixodidae</taxon>
        <taxon>Amblyomminae</taxon>
        <taxon>Amblyomma</taxon>
    </lineage>
</organism>
<keyword evidence="2" id="KW-1185">Reference proteome</keyword>
<dbReference type="Proteomes" id="UP001321473">
    <property type="component" value="Unassembled WGS sequence"/>
</dbReference>
<reference evidence="1 2" key="1">
    <citation type="journal article" date="2023" name="Arcadia Sci">
        <title>De novo assembly of a long-read Amblyomma americanum tick genome.</title>
        <authorList>
            <person name="Chou S."/>
            <person name="Poskanzer K.E."/>
            <person name="Rollins M."/>
            <person name="Thuy-Boun P.S."/>
        </authorList>
    </citation>
    <scope>NUCLEOTIDE SEQUENCE [LARGE SCALE GENOMIC DNA]</scope>
    <source>
        <strain evidence="1">F_SG_1</strain>
        <tissue evidence="1">Salivary glands</tissue>
    </source>
</reference>
<protein>
    <submittedName>
        <fullName evidence="1">Uncharacterized protein</fullName>
    </submittedName>
</protein>
<comment type="caution">
    <text evidence="1">The sequence shown here is derived from an EMBL/GenBank/DDBJ whole genome shotgun (WGS) entry which is preliminary data.</text>
</comment>
<accession>A0AAQ4F1U7</accession>
<proteinExistence type="predicted"/>
<name>A0AAQ4F1U7_AMBAM</name>
<gene>
    <name evidence="1" type="ORF">V5799_017905</name>
</gene>
<sequence length="96" mass="10713">MDYLNLLLGGNASAWTRKLMEFYLSNVASPGNTQNSAPWCRVVDPTFFRGLEALRRNYAPAWKAGPDFLDHCCGFPVHQHVPTIAEATCWLLPTSS</sequence>
<dbReference type="AlphaFoldDB" id="A0AAQ4F1U7"/>
<dbReference type="EMBL" id="JARKHS020008470">
    <property type="protein sequence ID" value="KAK8780755.1"/>
    <property type="molecule type" value="Genomic_DNA"/>
</dbReference>
<evidence type="ECO:0000313" key="2">
    <source>
        <dbReference type="Proteomes" id="UP001321473"/>
    </source>
</evidence>
<evidence type="ECO:0000313" key="1">
    <source>
        <dbReference type="EMBL" id="KAK8780755.1"/>
    </source>
</evidence>